<dbReference type="InterPro" id="IPR033756">
    <property type="entry name" value="YlxH/NBP35"/>
</dbReference>
<dbReference type="Pfam" id="PF10609">
    <property type="entry name" value="ParA"/>
    <property type="match status" value="1"/>
</dbReference>
<keyword evidence="14" id="KW-1185">Reference proteome</keyword>
<evidence type="ECO:0000256" key="3">
    <source>
        <dbReference type="ARBA" id="ARBA00022475"/>
    </source>
</evidence>
<dbReference type="InterPro" id="IPR005702">
    <property type="entry name" value="Wzc-like_C"/>
</dbReference>
<dbReference type="Pfam" id="PF02706">
    <property type="entry name" value="Wzz"/>
    <property type="match status" value="1"/>
</dbReference>
<dbReference type="STRING" id="29539.SAMN02745716_0139"/>
<comment type="subcellular location">
    <subcellularLocation>
        <location evidence="1">Cell membrane</location>
        <topology evidence="1">Multi-pass membrane protein</topology>
    </subcellularLocation>
</comment>
<keyword evidence="5" id="KW-0547">Nucleotide-binding</keyword>
<reference evidence="14" key="1">
    <citation type="submission" date="2016-10" db="EMBL/GenBank/DDBJ databases">
        <authorList>
            <person name="Varghese N."/>
            <person name="Submissions S."/>
        </authorList>
    </citation>
    <scope>NUCLEOTIDE SEQUENCE [LARGE SCALE GENOMIC DNA]</scope>
    <source>
        <strain evidence="14">ATCC 35263</strain>
    </source>
</reference>
<proteinExistence type="inferred from homology"/>
<keyword evidence="4 11" id="KW-0812">Transmembrane</keyword>
<dbReference type="SUPFAM" id="SSF52540">
    <property type="entry name" value="P-loop containing nucleoside triphosphate hydrolases"/>
    <property type="match status" value="1"/>
</dbReference>
<dbReference type="RefSeq" id="WP_143038497.1">
    <property type="nucleotide sequence ID" value="NZ_FNWJ01000001.1"/>
</dbReference>
<keyword evidence="3" id="KW-1003">Cell membrane</keyword>
<accession>A0A1H6FJB4</accession>
<gene>
    <name evidence="13" type="ORF">SAMN02745716_0139</name>
</gene>
<protein>
    <submittedName>
        <fullName evidence="13">Capsular exopolysaccharide family</fullName>
    </submittedName>
</protein>
<name>A0A1H6FJB4_THEAL</name>
<dbReference type="InterPro" id="IPR027417">
    <property type="entry name" value="P-loop_NTPase"/>
</dbReference>
<dbReference type="PANTHER" id="PTHR32309:SF31">
    <property type="entry name" value="CAPSULAR EXOPOLYSACCHARIDE FAMILY"/>
    <property type="match status" value="1"/>
</dbReference>
<dbReference type="Gene3D" id="3.40.50.300">
    <property type="entry name" value="P-loop containing nucleotide triphosphate hydrolases"/>
    <property type="match status" value="1"/>
</dbReference>
<dbReference type="PANTHER" id="PTHR32309">
    <property type="entry name" value="TYROSINE-PROTEIN KINASE"/>
    <property type="match status" value="1"/>
</dbReference>
<evidence type="ECO:0000313" key="14">
    <source>
        <dbReference type="Proteomes" id="UP000222056"/>
    </source>
</evidence>
<evidence type="ECO:0000256" key="8">
    <source>
        <dbReference type="ARBA" id="ARBA00023136"/>
    </source>
</evidence>
<dbReference type="InterPro" id="IPR050445">
    <property type="entry name" value="Bact_polysacc_biosynth/exp"/>
</dbReference>
<evidence type="ECO:0000256" key="4">
    <source>
        <dbReference type="ARBA" id="ARBA00022692"/>
    </source>
</evidence>
<evidence type="ECO:0000259" key="12">
    <source>
        <dbReference type="Pfam" id="PF02706"/>
    </source>
</evidence>
<feature type="domain" description="Polysaccharide chain length determinant N-terminal" evidence="12">
    <location>
        <begin position="10"/>
        <end position="93"/>
    </location>
</feature>
<evidence type="ECO:0000313" key="13">
    <source>
        <dbReference type="EMBL" id="SEH10290.1"/>
    </source>
</evidence>
<keyword evidence="9" id="KW-0175">Coiled coil</keyword>
<evidence type="ECO:0000256" key="7">
    <source>
        <dbReference type="ARBA" id="ARBA00022989"/>
    </source>
</evidence>
<evidence type="ECO:0000256" key="6">
    <source>
        <dbReference type="ARBA" id="ARBA00022840"/>
    </source>
</evidence>
<feature type="coiled-coil region" evidence="9">
    <location>
        <begin position="71"/>
        <end position="98"/>
    </location>
</feature>
<organism evidence="13 14">
    <name type="scientific">Thermoleophilum album</name>
    <dbReference type="NCBI Taxonomy" id="29539"/>
    <lineage>
        <taxon>Bacteria</taxon>
        <taxon>Bacillati</taxon>
        <taxon>Actinomycetota</taxon>
        <taxon>Thermoleophilia</taxon>
        <taxon>Thermoleophilales</taxon>
        <taxon>Thermoleophilaceae</taxon>
        <taxon>Thermoleophilum</taxon>
    </lineage>
</organism>
<evidence type="ECO:0000256" key="1">
    <source>
        <dbReference type="ARBA" id="ARBA00004651"/>
    </source>
</evidence>
<evidence type="ECO:0000256" key="11">
    <source>
        <dbReference type="SAM" id="Phobius"/>
    </source>
</evidence>
<comment type="similarity">
    <text evidence="2">Belongs to the CpsC/CapA family.</text>
</comment>
<dbReference type="EMBL" id="FNWJ01000001">
    <property type="protein sequence ID" value="SEH10290.1"/>
    <property type="molecule type" value="Genomic_DNA"/>
</dbReference>
<dbReference type="InterPro" id="IPR003856">
    <property type="entry name" value="LPS_length_determ_N"/>
</dbReference>
<dbReference type="AlphaFoldDB" id="A0A1H6FJB4"/>
<feature type="transmembrane region" description="Helical" evidence="11">
    <location>
        <begin position="20"/>
        <end position="38"/>
    </location>
</feature>
<evidence type="ECO:0000256" key="9">
    <source>
        <dbReference type="SAM" id="Coils"/>
    </source>
</evidence>
<sequence>MSSTIETPPLLDVLRRRWPLVFVVSLLVGIAAAVFAIANRDYYESTAKLLFRQTIGPEQNAYGLAPTSPDVDKLARDFEQLVESRDVAENTAAALRRRGIAATTEDVLADVRVTGGRDSDVVTIVARARRPERAALLANLYARSAQELAGAAERRAALRLARLVRAELRQAARRRTTAAVQRLSSYLERLELLASGDNAVPRLIQRGYVPTGKAGDPIQTVLLGLIFGAVLGSGLALVREQTDRRLRRSEDVVAAFGAPVLTTLPFSRRLNREGPLGLLDPELAEAFRVLDANLRFTNGRPLSALAICSQGRDEGRSTVAWHLAAAAARSGLRVAVVEADLRRPVLARRHGLHAAPGLLQVLRGQASPLDVLQVAPLSLEGLDERRGSLHVITAGGSPPDPWSLLQSSAIGPVLDVIRGSHDLIVIDTPPLGHYADAVAVVRGIDGVVAVARLGETRLADAARFTGQLQALRVPVFGVVANGGSISGGYSLQPITLASADEESEGTPPLRRSRTPGGPLAPGLRDR</sequence>
<evidence type="ECO:0000256" key="5">
    <source>
        <dbReference type="ARBA" id="ARBA00022741"/>
    </source>
</evidence>
<dbReference type="OrthoDB" id="9812433at2"/>
<keyword evidence="6" id="KW-0067">ATP-binding</keyword>
<feature type="region of interest" description="Disordered" evidence="10">
    <location>
        <begin position="498"/>
        <end position="526"/>
    </location>
</feature>
<feature type="transmembrane region" description="Helical" evidence="11">
    <location>
        <begin position="218"/>
        <end position="238"/>
    </location>
</feature>
<evidence type="ECO:0000256" key="2">
    <source>
        <dbReference type="ARBA" id="ARBA00006683"/>
    </source>
</evidence>
<dbReference type="GO" id="GO:0005524">
    <property type="term" value="F:ATP binding"/>
    <property type="evidence" value="ECO:0007669"/>
    <property type="project" value="UniProtKB-KW"/>
</dbReference>
<evidence type="ECO:0000256" key="10">
    <source>
        <dbReference type="SAM" id="MobiDB-lite"/>
    </source>
</evidence>
<keyword evidence="7 11" id="KW-1133">Transmembrane helix</keyword>
<keyword evidence="8 11" id="KW-0472">Membrane</keyword>
<dbReference type="GO" id="GO:0005886">
    <property type="term" value="C:plasma membrane"/>
    <property type="evidence" value="ECO:0007669"/>
    <property type="project" value="UniProtKB-SubCell"/>
</dbReference>
<dbReference type="Proteomes" id="UP000222056">
    <property type="component" value="Unassembled WGS sequence"/>
</dbReference>
<dbReference type="CDD" id="cd05387">
    <property type="entry name" value="BY-kinase"/>
    <property type="match status" value="1"/>
</dbReference>